<comment type="caution">
    <text evidence="1">The sequence shown here is derived from an EMBL/GenBank/DDBJ whole genome shotgun (WGS) entry which is preliminary data.</text>
</comment>
<dbReference type="AlphaFoldDB" id="A0A6N9V2U2"/>
<proteinExistence type="predicted"/>
<accession>A0A6N9V2U2</accession>
<organism evidence="1 2">
    <name type="scientific">Streptomyces coelicoflavus</name>
    <dbReference type="NCBI Taxonomy" id="285562"/>
    <lineage>
        <taxon>Bacteria</taxon>
        <taxon>Bacillati</taxon>
        <taxon>Actinomycetota</taxon>
        <taxon>Actinomycetes</taxon>
        <taxon>Kitasatosporales</taxon>
        <taxon>Streptomycetaceae</taxon>
        <taxon>Streptomyces</taxon>
    </lineage>
</organism>
<evidence type="ECO:0000313" key="2">
    <source>
        <dbReference type="Proteomes" id="UP000469545"/>
    </source>
</evidence>
<gene>
    <name evidence="1" type="ORF">G3I46_40405</name>
</gene>
<sequence length="210" mass="22495">MSDQRNLEAAWRHLTAWLKANAPVSYASLLPGAPEVAVVSADAALRQHLGFSLPAELAALWRICGGVEHQELEDDEEGEVGSGAFLPGGVIMSPVDALRPRLPDRADTDWWGGAPVVPWLTGDEAGPESGHWVGDNGVGRWSLDSLIDVGRKAAYPSIAAYLDAVHRTLTDGPADAMGPGVPGVVWGCLIWDWPEVPLLDEALPYWTPVH</sequence>
<evidence type="ECO:0008006" key="3">
    <source>
        <dbReference type="Google" id="ProtNLM"/>
    </source>
</evidence>
<evidence type="ECO:0000313" key="1">
    <source>
        <dbReference type="EMBL" id="NEB22690.1"/>
    </source>
</evidence>
<reference evidence="1 2" key="1">
    <citation type="submission" date="2020-01" db="EMBL/GenBank/DDBJ databases">
        <title>Insect and environment-associated Actinomycetes.</title>
        <authorList>
            <person name="Currrie C."/>
            <person name="Chevrette M."/>
            <person name="Carlson C."/>
            <person name="Stubbendieck R."/>
            <person name="Wendt-Pienkowski E."/>
        </authorList>
    </citation>
    <scope>NUCLEOTIDE SEQUENCE [LARGE SCALE GENOMIC DNA]</scope>
    <source>
        <strain evidence="1 2">SID14172</strain>
    </source>
</reference>
<protein>
    <recommendedName>
        <fullName evidence="3">Knr4/Smi1-like domain-containing protein</fullName>
    </recommendedName>
</protein>
<dbReference type="Proteomes" id="UP000469545">
    <property type="component" value="Unassembled WGS sequence"/>
</dbReference>
<keyword evidence="2" id="KW-1185">Reference proteome</keyword>
<name>A0A6N9V2U2_9ACTN</name>
<dbReference type="RefSeq" id="WP_164143735.1">
    <property type="nucleotide sequence ID" value="NZ_JAAGMB010000981.1"/>
</dbReference>
<dbReference type="EMBL" id="JAAGMB010000981">
    <property type="protein sequence ID" value="NEB22690.1"/>
    <property type="molecule type" value="Genomic_DNA"/>
</dbReference>